<evidence type="ECO:0000313" key="1">
    <source>
        <dbReference type="EMBL" id="ESA04552.1"/>
    </source>
</evidence>
<sequence length="53" mass="6289">MYGCSFCQGWKSSTAEQFGTENRVRTENPVQFLERNRLIRAVWFRSVHMYLTG</sequence>
<organism evidence="1">
    <name type="scientific">Rhizophagus irregularis (strain DAOM 181602 / DAOM 197198 / MUCL 43194)</name>
    <name type="common">Arbuscular mycorrhizal fungus</name>
    <name type="synonym">Glomus intraradices</name>
    <dbReference type="NCBI Taxonomy" id="747089"/>
    <lineage>
        <taxon>Eukaryota</taxon>
        <taxon>Fungi</taxon>
        <taxon>Fungi incertae sedis</taxon>
        <taxon>Mucoromycota</taxon>
        <taxon>Glomeromycotina</taxon>
        <taxon>Glomeromycetes</taxon>
        <taxon>Glomerales</taxon>
        <taxon>Glomeraceae</taxon>
        <taxon>Rhizophagus</taxon>
    </lineage>
</organism>
<name>U9TAX5_RHIID</name>
<protein>
    <submittedName>
        <fullName evidence="1">Uncharacterized protein</fullName>
    </submittedName>
</protein>
<proteinExistence type="predicted"/>
<accession>U9TAX5</accession>
<reference evidence="1" key="1">
    <citation type="submission" date="2013-07" db="EMBL/GenBank/DDBJ databases">
        <title>The genome of an arbuscular mycorrhizal fungus provides insights into the evolution of the oldest plant symbiosis.</title>
        <authorList>
            <consortium name="DOE Joint Genome Institute"/>
            <person name="Tisserant E."/>
            <person name="Malbreil M."/>
            <person name="Kuo A."/>
            <person name="Kohler A."/>
            <person name="Symeonidi A."/>
            <person name="Balestrini R."/>
            <person name="Charron P."/>
            <person name="Duensing N."/>
            <person name="Frei-dit-Frey N."/>
            <person name="Gianinazzi-Pearson V."/>
            <person name="Gilbert B."/>
            <person name="Handa Y."/>
            <person name="Hijri M."/>
            <person name="Kaul R."/>
            <person name="Kawaguchi M."/>
            <person name="Krajinski F."/>
            <person name="Lammers P."/>
            <person name="Lapierre D."/>
            <person name="Masclaux F.G."/>
            <person name="Murat C."/>
            <person name="Morin E."/>
            <person name="Ndikumana S."/>
            <person name="Pagni M."/>
            <person name="Petitpierre D."/>
            <person name="Requena N."/>
            <person name="Rosikiewicz P."/>
            <person name="Riley R."/>
            <person name="Saito K."/>
            <person name="San Clemente H."/>
            <person name="Shapiro H."/>
            <person name="van Tuinen D."/>
            <person name="Becard G."/>
            <person name="Bonfante P."/>
            <person name="Paszkowski U."/>
            <person name="Shachar-Hill Y."/>
            <person name="Young J.P."/>
            <person name="Sanders I.R."/>
            <person name="Henrissat B."/>
            <person name="Rensing S.A."/>
            <person name="Grigoriev I.V."/>
            <person name="Corradi N."/>
            <person name="Roux C."/>
            <person name="Martin F."/>
        </authorList>
    </citation>
    <scope>NUCLEOTIDE SEQUENCE</scope>
    <source>
        <strain evidence="1">DAOM 197198</strain>
    </source>
</reference>
<dbReference type="EMBL" id="KI294220">
    <property type="protein sequence ID" value="ESA04552.1"/>
    <property type="molecule type" value="Genomic_DNA"/>
</dbReference>
<gene>
    <name evidence="1" type="ORF">GLOINDRAFT_4472</name>
</gene>
<dbReference type="AlphaFoldDB" id="U9TAX5"/>
<dbReference type="HOGENOM" id="CLU_3069892_0_0_1"/>